<evidence type="ECO:0000313" key="5">
    <source>
        <dbReference type="EMBL" id="UOR07818.1"/>
    </source>
</evidence>
<keyword evidence="6" id="KW-1185">Reference proteome</keyword>
<feature type="domain" description="DUF305" evidence="3">
    <location>
        <begin position="87"/>
        <end position="232"/>
    </location>
</feature>
<feature type="signal peptide" evidence="2">
    <location>
        <begin position="1"/>
        <end position="23"/>
    </location>
</feature>
<keyword evidence="2" id="KW-0732">Signal</keyword>
<sequence length="275" mass="29764">MKKSAFILAALCSGTLLLGSCNADKSADSTATETTSATADTTAAGGDMAGMDHSTMADGAAGASPLMASMNDMMAKMDAMKMKGNTDHDFAHMMLEHHKGAVAMADIELRDGKDATMRQMAEKIKADQQKEIGEMEPIAERLDSAPTNYKPQDPADPFTAQMKASMDGMMKNMPQMVADPDMNFNMLMTVHHQSAVDMAKAELAHGKDSKLKEMAQMMIDAQQKEIQQFKDWHTKNEGKMKTSAAVYECPMGCEGSRSNKPGKCPTCEMDLVKKA</sequence>
<dbReference type="Pfam" id="PF19335">
    <property type="entry name" value="HMBD"/>
    <property type="match status" value="1"/>
</dbReference>
<feature type="compositionally biased region" description="Low complexity" evidence="1">
    <location>
        <begin position="28"/>
        <end position="44"/>
    </location>
</feature>
<proteinExistence type="predicted"/>
<dbReference type="AlphaFoldDB" id="A0A8T9T0E7"/>
<name>A0A8T9T0E7_9BACT</name>
<evidence type="ECO:0000313" key="6">
    <source>
        <dbReference type="Proteomes" id="UP000829925"/>
    </source>
</evidence>
<protein>
    <submittedName>
        <fullName evidence="5">DUF305 domain-containing protein</fullName>
    </submittedName>
</protein>
<dbReference type="InterPro" id="IPR012347">
    <property type="entry name" value="Ferritin-like"/>
</dbReference>
<reference evidence="5 6" key="1">
    <citation type="submission" date="2022-04" db="EMBL/GenBank/DDBJ databases">
        <title>Hymenobacter sp. isolated from the air.</title>
        <authorList>
            <person name="Won M."/>
            <person name="Lee C.-M."/>
            <person name="Woen H.-Y."/>
            <person name="Kwon S.-W."/>
        </authorList>
    </citation>
    <scope>NUCLEOTIDE SEQUENCE [LARGE SCALE GENOMIC DNA]</scope>
    <source>
        <strain evidence="6">5413 J-13</strain>
        <plasmid evidence="5 6">unnamed1</plasmid>
    </source>
</reference>
<accession>A0A8T9T0E7</accession>
<evidence type="ECO:0000256" key="1">
    <source>
        <dbReference type="SAM" id="MobiDB-lite"/>
    </source>
</evidence>
<organism evidence="5 6">
    <name type="scientific">Hymenobacter aerilatus</name>
    <dbReference type="NCBI Taxonomy" id="2932251"/>
    <lineage>
        <taxon>Bacteria</taxon>
        <taxon>Pseudomonadati</taxon>
        <taxon>Bacteroidota</taxon>
        <taxon>Cytophagia</taxon>
        <taxon>Cytophagales</taxon>
        <taxon>Hymenobacteraceae</taxon>
        <taxon>Hymenobacter</taxon>
    </lineage>
</organism>
<evidence type="ECO:0000259" key="3">
    <source>
        <dbReference type="Pfam" id="PF03713"/>
    </source>
</evidence>
<geneLocation type="plasmid" evidence="5 6">
    <name>unnamed1</name>
</geneLocation>
<dbReference type="Gene3D" id="1.20.1260.10">
    <property type="match status" value="2"/>
</dbReference>
<evidence type="ECO:0000259" key="4">
    <source>
        <dbReference type="Pfam" id="PF19335"/>
    </source>
</evidence>
<dbReference type="RefSeq" id="WP_196294787.1">
    <property type="nucleotide sequence ID" value="NZ_CP095054.1"/>
</dbReference>
<dbReference type="Pfam" id="PF03713">
    <property type="entry name" value="DUF305"/>
    <property type="match status" value="1"/>
</dbReference>
<dbReference type="PANTHER" id="PTHR36933">
    <property type="entry name" value="SLL0788 PROTEIN"/>
    <property type="match status" value="1"/>
</dbReference>
<feature type="region of interest" description="Disordered" evidence="1">
    <location>
        <begin position="25"/>
        <end position="50"/>
    </location>
</feature>
<feature type="chain" id="PRO_5035915592" evidence="2">
    <location>
        <begin position="24"/>
        <end position="275"/>
    </location>
</feature>
<keyword evidence="5" id="KW-0614">Plasmid</keyword>
<dbReference type="InterPro" id="IPR005183">
    <property type="entry name" value="DUF305_CopM-like"/>
</dbReference>
<dbReference type="InterPro" id="IPR045800">
    <property type="entry name" value="HMBD"/>
</dbReference>
<dbReference type="PANTHER" id="PTHR36933:SF1">
    <property type="entry name" value="SLL0788 PROTEIN"/>
    <property type="match status" value="1"/>
</dbReference>
<dbReference type="PROSITE" id="PS51257">
    <property type="entry name" value="PROKAR_LIPOPROTEIN"/>
    <property type="match status" value="1"/>
</dbReference>
<evidence type="ECO:0000256" key="2">
    <source>
        <dbReference type="SAM" id="SignalP"/>
    </source>
</evidence>
<feature type="domain" description="Heavy metal binding" evidence="4">
    <location>
        <begin position="246"/>
        <end position="274"/>
    </location>
</feature>
<dbReference type="GO" id="GO:0046872">
    <property type="term" value="F:metal ion binding"/>
    <property type="evidence" value="ECO:0007669"/>
    <property type="project" value="InterPro"/>
</dbReference>
<dbReference type="Proteomes" id="UP000829925">
    <property type="component" value="Plasmid unnamed1"/>
</dbReference>
<dbReference type="EMBL" id="CP095054">
    <property type="protein sequence ID" value="UOR07818.1"/>
    <property type="molecule type" value="Genomic_DNA"/>
</dbReference>
<gene>
    <name evidence="5" type="ORF">MUN82_21880</name>
</gene>
<dbReference type="KEGG" id="haei:MUN82_21880"/>